<name>A0A4R2J5I7_9PSEU</name>
<dbReference type="SMART" id="SM00220">
    <property type="entry name" value="S_TKc"/>
    <property type="match status" value="1"/>
</dbReference>
<feature type="domain" description="Protein kinase" evidence="10">
    <location>
        <begin position="9"/>
        <end position="271"/>
    </location>
</feature>
<evidence type="ECO:0000256" key="3">
    <source>
        <dbReference type="ARBA" id="ARBA00022679"/>
    </source>
</evidence>
<keyword evidence="5 11" id="KW-0418">Kinase</keyword>
<proteinExistence type="predicted"/>
<gene>
    <name evidence="11" type="ORF">EV192_110183</name>
</gene>
<dbReference type="EMBL" id="SLWS01000010">
    <property type="protein sequence ID" value="TCO53594.1"/>
    <property type="molecule type" value="Genomic_DNA"/>
</dbReference>
<keyword evidence="4 7" id="KW-0547">Nucleotide-binding</keyword>
<evidence type="ECO:0000256" key="4">
    <source>
        <dbReference type="ARBA" id="ARBA00022741"/>
    </source>
</evidence>
<evidence type="ECO:0000313" key="11">
    <source>
        <dbReference type="EMBL" id="TCO53594.1"/>
    </source>
</evidence>
<keyword evidence="9" id="KW-0812">Transmembrane</keyword>
<dbReference type="InterPro" id="IPR008271">
    <property type="entry name" value="Ser/Thr_kinase_AS"/>
</dbReference>
<sequence length="527" mass="56236">MRQIGNGRYNLVRELGRGGMGVVWLAQDTMLGRHVAIKELMVPGGIPAGERDAYRERVLREARIASRLSDPGVVTVYDLLVDDGETYIVMELIEAPTLQEYVEQRGPMPAPEVARLAGQLLTALEVAHDAGVVHRDIKPGNIMVPAKGPVKLTDFGIAQSYEDSRITSTGTIVGSPAYMSPERLEGGDAAPAWDLWALGATLFYAVEGHGAFERPTTTATILAVMTVQPQLRSCTGPLADLINGLLERDPARRIGAIAARDLADRALHPEPSAPLAPATTTARLPSPPNIPPPYDIPPPYSIPPRFVPERRKRRPVGVLVGIVVAVAVIGAAVFIIPELGRAGTPSGQAQTTPTPSTSTPPPSVAMGDPPTTTSTSSTPPAGTPTARQLMTFGKGGDIADSGFASAHGCFKWLPTKGGKGPTTKSFVGCYGPYDVQLFDSGGWPGNDKDIPYPSPDELMAKAGGQCAETLSKIDYPDKATALRYWVLVPSEEDWKLKVVDGYQRSTRFFDCYAGRVDGSKLSQPLVK</sequence>
<evidence type="ECO:0000256" key="2">
    <source>
        <dbReference type="ARBA" id="ARBA00022527"/>
    </source>
</evidence>
<organism evidence="11 12">
    <name type="scientific">Actinocrispum wychmicini</name>
    <dbReference type="NCBI Taxonomy" id="1213861"/>
    <lineage>
        <taxon>Bacteria</taxon>
        <taxon>Bacillati</taxon>
        <taxon>Actinomycetota</taxon>
        <taxon>Actinomycetes</taxon>
        <taxon>Pseudonocardiales</taxon>
        <taxon>Pseudonocardiaceae</taxon>
        <taxon>Actinocrispum</taxon>
    </lineage>
</organism>
<dbReference type="Gene3D" id="3.30.200.20">
    <property type="entry name" value="Phosphorylase Kinase, domain 1"/>
    <property type="match status" value="1"/>
</dbReference>
<accession>A0A4R2J5I7</accession>
<feature type="compositionally biased region" description="Low complexity" evidence="8">
    <location>
        <begin position="369"/>
        <end position="386"/>
    </location>
</feature>
<keyword evidence="9" id="KW-1133">Transmembrane helix</keyword>
<dbReference type="GO" id="GO:0004674">
    <property type="term" value="F:protein serine/threonine kinase activity"/>
    <property type="evidence" value="ECO:0007669"/>
    <property type="project" value="UniProtKB-KW"/>
</dbReference>
<evidence type="ECO:0000256" key="6">
    <source>
        <dbReference type="ARBA" id="ARBA00022840"/>
    </source>
</evidence>
<evidence type="ECO:0000256" key="5">
    <source>
        <dbReference type="ARBA" id="ARBA00022777"/>
    </source>
</evidence>
<dbReference type="AlphaFoldDB" id="A0A4R2J5I7"/>
<feature type="binding site" evidence="7">
    <location>
        <position position="38"/>
    </location>
    <ligand>
        <name>ATP</name>
        <dbReference type="ChEBI" id="CHEBI:30616"/>
    </ligand>
</feature>
<dbReference type="GO" id="GO:0005524">
    <property type="term" value="F:ATP binding"/>
    <property type="evidence" value="ECO:0007669"/>
    <property type="project" value="UniProtKB-UniRule"/>
</dbReference>
<dbReference type="PANTHER" id="PTHR43289">
    <property type="entry name" value="MITOGEN-ACTIVATED PROTEIN KINASE KINASE KINASE 20-RELATED"/>
    <property type="match status" value="1"/>
</dbReference>
<dbReference type="PANTHER" id="PTHR43289:SF6">
    <property type="entry name" value="SERINE_THREONINE-PROTEIN KINASE NEKL-3"/>
    <property type="match status" value="1"/>
</dbReference>
<feature type="region of interest" description="Disordered" evidence="8">
    <location>
        <begin position="268"/>
        <end position="296"/>
    </location>
</feature>
<protein>
    <recommendedName>
        <fullName evidence="1">non-specific serine/threonine protein kinase</fullName>
        <ecNumber evidence="1">2.7.11.1</ecNumber>
    </recommendedName>
</protein>
<evidence type="ECO:0000256" key="9">
    <source>
        <dbReference type="SAM" id="Phobius"/>
    </source>
</evidence>
<keyword evidence="3" id="KW-0808">Transferase</keyword>
<evidence type="ECO:0000256" key="7">
    <source>
        <dbReference type="PROSITE-ProRule" id="PRU10141"/>
    </source>
</evidence>
<keyword evidence="9" id="KW-0472">Membrane</keyword>
<feature type="transmembrane region" description="Helical" evidence="9">
    <location>
        <begin position="316"/>
        <end position="336"/>
    </location>
</feature>
<dbReference type="PROSITE" id="PS00107">
    <property type="entry name" value="PROTEIN_KINASE_ATP"/>
    <property type="match status" value="1"/>
</dbReference>
<dbReference type="Pfam" id="PF00069">
    <property type="entry name" value="Pkinase"/>
    <property type="match status" value="1"/>
</dbReference>
<keyword evidence="2 11" id="KW-0723">Serine/threonine-protein kinase</keyword>
<dbReference type="InterPro" id="IPR000719">
    <property type="entry name" value="Prot_kinase_dom"/>
</dbReference>
<dbReference type="InterPro" id="IPR011009">
    <property type="entry name" value="Kinase-like_dom_sf"/>
</dbReference>
<dbReference type="RefSeq" id="WP_243727345.1">
    <property type="nucleotide sequence ID" value="NZ_SLWS01000010.1"/>
</dbReference>
<evidence type="ECO:0000256" key="1">
    <source>
        <dbReference type="ARBA" id="ARBA00012513"/>
    </source>
</evidence>
<dbReference type="PROSITE" id="PS00108">
    <property type="entry name" value="PROTEIN_KINASE_ST"/>
    <property type="match status" value="1"/>
</dbReference>
<feature type="compositionally biased region" description="Low complexity" evidence="8">
    <location>
        <begin position="269"/>
        <end position="284"/>
    </location>
</feature>
<evidence type="ECO:0000256" key="8">
    <source>
        <dbReference type="SAM" id="MobiDB-lite"/>
    </source>
</evidence>
<dbReference type="Proteomes" id="UP000295680">
    <property type="component" value="Unassembled WGS sequence"/>
</dbReference>
<feature type="region of interest" description="Disordered" evidence="8">
    <location>
        <begin position="343"/>
        <end position="386"/>
    </location>
</feature>
<feature type="compositionally biased region" description="Pro residues" evidence="8">
    <location>
        <begin position="285"/>
        <end position="296"/>
    </location>
</feature>
<dbReference type="Gene3D" id="1.10.510.10">
    <property type="entry name" value="Transferase(Phosphotransferase) domain 1"/>
    <property type="match status" value="1"/>
</dbReference>
<evidence type="ECO:0000259" key="10">
    <source>
        <dbReference type="PROSITE" id="PS50011"/>
    </source>
</evidence>
<keyword evidence="6 7" id="KW-0067">ATP-binding</keyword>
<dbReference type="EC" id="2.7.11.1" evidence="1"/>
<dbReference type="CDD" id="cd14014">
    <property type="entry name" value="STKc_PknB_like"/>
    <property type="match status" value="1"/>
</dbReference>
<reference evidence="11 12" key="1">
    <citation type="submission" date="2019-03" db="EMBL/GenBank/DDBJ databases">
        <title>Genomic Encyclopedia of Type Strains, Phase IV (KMG-IV): sequencing the most valuable type-strain genomes for metagenomic binning, comparative biology and taxonomic classification.</title>
        <authorList>
            <person name="Goeker M."/>
        </authorList>
    </citation>
    <scope>NUCLEOTIDE SEQUENCE [LARGE SCALE GENOMIC DNA]</scope>
    <source>
        <strain evidence="11 12">DSM 45934</strain>
    </source>
</reference>
<dbReference type="PROSITE" id="PS50011">
    <property type="entry name" value="PROTEIN_KINASE_DOM"/>
    <property type="match status" value="1"/>
</dbReference>
<evidence type="ECO:0000313" key="12">
    <source>
        <dbReference type="Proteomes" id="UP000295680"/>
    </source>
</evidence>
<dbReference type="InterPro" id="IPR017441">
    <property type="entry name" value="Protein_kinase_ATP_BS"/>
</dbReference>
<dbReference type="SUPFAM" id="SSF56112">
    <property type="entry name" value="Protein kinase-like (PK-like)"/>
    <property type="match status" value="1"/>
</dbReference>
<keyword evidence="12" id="KW-1185">Reference proteome</keyword>
<comment type="caution">
    <text evidence="11">The sequence shown here is derived from an EMBL/GenBank/DDBJ whole genome shotgun (WGS) entry which is preliminary data.</text>
</comment>